<feature type="domain" description="Alpha glucuronidase N-terminal" evidence="3">
    <location>
        <begin position="12"/>
        <end position="79"/>
    </location>
</feature>
<evidence type="ECO:0000259" key="3">
    <source>
        <dbReference type="Pfam" id="PF03648"/>
    </source>
</evidence>
<evidence type="ECO:0000313" key="5">
    <source>
        <dbReference type="Proteomes" id="UP001610335"/>
    </source>
</evidence>
<keyword evidence="1" id="KW-0378">Hydrolase</keyword>
<proteinExistence type="predicted"/>
<dbReference type="SUPFAM" id="SSF55545">
    <property type="entry name" value="beta-N-acetylhexosaminidase-like domain"/>
    <property type="match status" value="1"/>
</dbReference>
<dbReference type="Gene3D" id="3.30.379.10">
    <property type="entry name" value="Chitobiase/beta-hexosaminidase domain 2-like"/>
    <property type="match status" value="1"/>
</dbReference>
<protein>
    <recommendedName>
        <fullName evidence="3">Alpha glucuronidase N-terminal domain-containing protein</fullName>
    </recommendedName>
</protein>
<dbReference type="EMBL" id="JBFXLS010000138">
    <property type="protein sequence ID" value="KAL2813772.1"/>
    <property type="molecule type" value="Genomic_DNA"/>
</dbReference>
<dbReference type="InterPro" id="IPR029018">
    <property type="entry name" value="Hex-like_dom2"/>
</dbReference>
<feature type="region of interest" description="Disordered" evidence="2">
    <location>
        <begin position="1"/>
        <end position="47"/>
    </location>
</feature>
<evidence type="ECO:0000256" key="2">
    <source>
        <dbReference type="SAM" id="MobiDB-lite"/>
    </source>
</evidence>
<dbReference type="Proteomes" id="UP001610335">
    <property type="component" value="Unassembled WGS sequence"/>
</dbReference>
<sequence length="97" mass="10458">MVDRATQRNGRTAVHTATQELAHGISSMYGKEPNFSTAETDDDKASPPVIVGNIRTYAENSGHIEDLPELVEDGYYLCVFVPRAAGSGNGLGHLVRI</sequence>
<keyword evidence="5" id="KW-1185">Reference proteome</keyword>
<name>A0ABR4HE59_9EURO</name>
<feature type="compositionally biased region" description="Polar residues" evidence="2">
    <location>
        <begin position="7"/>
        <end position="19"/>
    </location>
</feature>
<comment type="caution">
    <text evidence="4">The sequence shown here is derived from an EMBL/GenBank/DDBJ whole genome shotgun (WGS) entry which is preliminary data.</text>
</comment>
<organism evidence="4 5">
    <name type="scientific">Aspergillus cavernicola</name>
    <dbReference type="NCBI Taxonomy" id="176166"/>
    <lineage>
        <taxon>Eukaryota</taxon>
        <taxon>Fungi</taxon>
        <taxon>Dikarya</taxon>
        <taxon>Ascomycota</taxon>
        <taxon>Pezizomycotina</taxon>
        <taxon>Eurotiomycetes</taxon>
        <taxon>Eurotiomycetidae</taxon>
        <taxon>Eurotiales</taxon>
        <taxon>Aspergillaceae</taxon>
        <taxon>Aspergillus</taxon>
        <taxon>Aspergillus subgen. Nidulantes</taxon>
    </lineage>
</organism>
<evidence type="ECO:0000313" key="4">
    <source>
        <dbReference type="EMBL" id="KAL2813772.1"/>
    </source>
</evidence>
<evidence type="ECO:0000256" key="1">
    <source>
        <dbReference type="ARBA" id="ARBA00022801"/>
    </source>
</evidence>
<dbReference type="Pfam" id="PF03648">
    <property type="entry name" value="Glyco_hydro_67N"/>
    <property type="match status" value="1"/>
</dbReference>
<reference evidence="4 5" key="1">
    <citation type="submission" date="2024-07" db="EMBL/GenBank/DDBJ databases">
        <title>Section-level genome sequencing and comparative genomics of Aspergillus sections Usti and Cavernicolus.</title>
        <authorList>
            <consortium name="Lawrence Berkeley National Laboratory"/>
            <person name="Nybo J.L."/>
            <person name="Vesth T.C."/>
            <person name="Theobald S."/>
            <person name="Frisvad J.C."/>
            <person name="Larsen T.O."/>
            <person name="Kjaerboelling I."/>
            <person name="Rothschild-Mancinelli K."/>
            <person name="Lyhne E.K."/>
            <person name="Kogle M.E."/>
            <person name="Barry K."/>
            <person name="Clum A."/>
            <person name="Na H."/>
            <person name="Ledsgaard L."/>
            <person name="Lin J."/>
            <person name="Lipzen A."/>
            <person name="Kuo A."/>
            <person name="Riley R."/>
            <person name="Mondo S."/>
            <person name="LaButti K."/>
            <person name="Haridas S."/>
            <person name="Pangalinan J."/>
            <person name="Salamov A.A."/>
            <person name="Simmons B.A."/>
            <person name="Magnuson J.K."/>
            <person name="Chen J."/>
            <person name="Drula E."/>
            <person name="Henrissat B."/>
            <person name="Wiebenga A."/>
            <person name="Lubbers R.J."/>
            <person name="Gomes A.C."/>
            <person name="Makela M.R."/>
            <person name="Stajich J."/>
            <person name="Grigoriev I.V."/>
            <person name="Mortensen U.H."/>
            <person name="De vries R.P."/>
            <person name="Baker S.E."/>
            <person name="Andersen M.R."/>
        </authorList>
    </citation>
    <scope>NUCLEOTIDE SEQUENCE [LARGE SCALE GENOMIC DNA]</scope>
    <source>
        <strain evidence="4 5">CBS 600.67</strain>
    </source>
</reference>
<accession>A0ABR4HE59</accession>
<dbReference type="InterPro" id="IPR005154">
    <property type="entry name" value="Glyco_hydro_67_aGlcAse_N"/>
</dbReference>
<gene>
    <name evidence="4" type="ORF">BDW59DRAFT_167408</name>
</gene>